<proteinExistence type="predicted"/>
<protein>
    <submittedName>
        <fullName evidence="2">Uncharacterized protein</fullName>
    </submittedName>
</protein>
<name>A0ABR0LR36_9PEZI</name>
<comment type="caution">
    <text evidence="2">The sequence shown here is derived from an EMBL/GenBank/DDBJ whole genome shotgun (WGS) entry which is preliminary data.</text>
</comment>
<reference evidence="2 3" key="1">
    <citation type="submission" date="2023-08" db="EMBL/GenBank/DDBJ databases">
        <title>Black Yeasts Isolated from many extreme environments.</title>
        <authorList>
            <person name="Coleine C."/>
            <person name="Stajich J.E."/>
            <person name="Selbmann L."/>
        </authorList>
    </citation>
    <scope>NUCLEOTIDE SEQUENCE [LARGE SCALE GENOMIC DNA]</scope>
    <source>
        <strain evidence="2 3">CCFEE 536</strain>
    </source>
</reference>
<evidence type="ECO:0000313" key="2">
    <source>
        <dbReference type="EMBL" id="KAK5202135.1"/>
    </source>
</evidence>
<dbReference type="Proteomes" id="UP001357485">
    <property type="component" value="Unassembled WGS sequence"/>
</dbReference>
<dbReference type="EMBL" id="JAVRRA010016417">
    <property type="protein sequence ID" value="KAK5202135.1"/>
    <property type="molecule type" value="Genomic_DNA"/>
</dbReference>
<evidence type="ECO:0000313" key="3">
    <source>
        <dbReference type="Proteomes" id="UP001357485"/>
    </source>
</evidence>
<accession>A0ABR0LR36</accession>
<feature type="compositionally biased region" description="Polar residues" evidence="1">
    <location>
        <begin position="31"/>
        <end position="49"/>
    </location>
</feature>
<keyword evidence="3" id="KW-1185">Reference proteome</keyword>
<organism evidence="2 3">
    <name type="scientific">Cryomyces antarcticus</name>
    <dbReference type="NCBI Taxonomy" id="329879"/>
    <lineage>
        <taxon>Eukaryota</taxon>
        <taxon>Fungi</taxon>
        <taxon>Dikarya</taxon>
        <taxon>Ascomycota</taxon>
        <taxon>Pezizomycotina</taxon>
        <taxon>Dothideomycetes</taxon>
        <taxon>Dothideomycetes incertae sedis</taxon>
        <taxon>Cryomyces</taxon>
    </lineage>
</organism>
<feature type="region of interest" description="Disordered" evidence="1">
    <location>
        <begin position="1"/>
        <end position="59"/>
    </location>
</feature>
<evidence type="ECO:0000256" key="1">
    <source>
        <dbReference type="SAM" id="MobiDB-lite"/>
    </source>
</evidence>
<gene>
    <name evidence="2" type="ORF">LTR16_000268</name>
</gene>
<sequence>MPVPLSGTGTGTGPNEKPSTSETREEAPKTSRPSAQSSDRQSAAGQTQPKGEAEKAADMLYKMRIEEEYAKREGGA</sequence>